<dbReference type="SUPFAM" id="SSF55729">
    <property type="entry name" value="Acyl-CoA N-acyltransferases (Nat)"/>
    <property type="match status" value="1"/>
</dbReference>
<reference evidence="2 3" key="1">
    <citation type="submission" date="2016-10" db="EMBL/GenBank/DDBJ databases">
        <title>Comparative genomics of Bacillus thuringiensis reveals a path to pathogens against multiple invertebrate hosts.</title>
        <authorList>
            <person name="Zheng J."/>
            <person name="Gao Q."/>
            <person name="Liu H."/>
            <person name="Peng D."/>
            <person name="Ruan L."/>
            <person name="Sun M."/>
        </authorList>
    </citation>
    <scope>NUCLEOTIDE SEQUENCE [LARGE SCALE GENOMIC DNA]</scope>
    <source>
        <strain evidence="2">I13</strain>
    </source>
</reference>
<evidence type="ECO:0000259" key="1">
    <source>
        <dbReference type="PROSITE" id="PS51186"/>
    </source>
</evidence>
<dbReference type="Proteomes" id="UP000195077">
    <property type="component" value="Unassembled WGS sequence"/>
</dbReference>
<accession>A0A9X6KW01</accession>
<dbReference type="InterPro" id="IPR000182">
    <property type="entry name" value="GNAT_dom"/>
</dbReference>
<protein>
    <recommendedName>
        <fullName evidence="1">N-acetyltransferase domain-containing protein</fullName>
    </recommendedName>
</protein>
<dbReference type="AlphaFoldDB" id="A0A9X6KW01"/>
<sequence length="99" mass="11728">MNSKPRFLYLEKINHQWAFAMTVLPEYQNYGIERVLVETLINWAKNNSKIEKVRLEVMEDNLGAIQLYKNLGFFEEERKAKVVKLDDGYQDLILMALFV</sequence>
<dbReference type="GO" id="GO:0016747">
    <property type="term" value="F:acyltransferase activity, transferring groups other than amino-acyl groups"/>
    <property type="evidence" value="ECO:0007669"/>
    <property type="project" value="InterPro"/>
</dbReference>
<dbReference type="InterPro" id="IPR016181">
    <property type="entry name" value="Acyl_CoA_acyltransferase"/>
</dbReference>
<dbReference type="Pfam" id="PF00583">
    <property type="entry name" value="Acetyltransf_1"/>
    <property type="match status" value="1"/>
</dbReference>
<dbReference type="EMBL" id="NFEN01000038">
    <property type="protein sequence ID" value="OUA29839.1"/>
    <property type="molecule type" value="Genomic_DNA"/>
</dbReference>
<gene>
    <name evidence="2" type="ORF">BK775_06920</name>
</gene>
<dbReference type="PROSITE" id="PS51186">
    <property type="entry name" value="GNAT"/>
    <property type="match status" value="1"/>
</dbReference>
<comment type="caution">
    <text evidence="2">The sequence shown here is derived from an EMBL/GenBank/DDBJ whole genome shotgun (WGS) entry which is preliminary data.</text>
</comment>
<evidence type="ECO:0000313" key="3">
    <source>
        <dbReference type="Proteomes" id="UP000195077"/>
    </source>
</evidence>
<evidence type="ECO:0000313" key="2">
    <source>
        <dbReference type="EMBL" id="OUA29839.1"/>
    </source>
</evidence>
<organism evidence="2 3">
    <name type="scientific">Bacillus thuringiensis</name>
    <dbReference type="NCBI Taxonomy" id="1428"/>
    <lineage>
        <taxon>Bacteria</taxon>
        <taxon>Bacillati</taxon>
        <taxon>Bacillota</taxon>
        <taxon>Bacilli</taxon>
        <taxon>Bacillales</taxon>
        <taxon>Bacillaceae</taxon>
        <taxon>Bacillus</taxon>
        <taxon>Bacillus cereus group</taxon>
    </lineage>
</organism>
<dbReference type="Gene3D" id="3.40.630.30">
    <property type="match status" value="1"/>
</dbReference>
<feature type="domain" description="N-acetyltransferase" evidence="1">
    <location>
        <begin position="1"/>
        <end position="99"/>
    </location>
</feature>
<name>A0A9X6KW01_BACTU</name>
<proteinExistence type="predicted"/>